<keyword evidence="2" id="KW-1185">Reference proteome</keyword>
<organism evidence="1 2">
    <name type="scientific">Saccharicrinis fermentans DSM 9555 = JCM 21142</name>
    <dbReference type="NCBI Taxonomy" id="869213"/>
    <lineage>
        <taxon>Bacteria</taxon>
        <taxon>Pseudomonadati</taxon>
        <taxon>Bacteroidota</taxon>
        <taxon>Bacteroidia</taxon>
        <taxon>Marinilabiliales</taxon>
        <taxon>Marinilabiliaceae</taxon>
        <taxon>Saccharicrinis</taxon>
    </lineage>
</organism>
<reference evidence="1 2" key="1">
    <citation type="journal article" date="2014" name="Genome Announc.">
        <title>Draft Genome Sequence of Cytophaga fermentans JCM 21142T, a Facultative Anaerobe Isolated from Marine Mud.</title>
        <authorList>
            <person name="Starns D."/>
            <person name="Oshima K."/>
            <person name="Suda W."/>
            <person name="Iino T."/>
            <person name="Yuki M."/>
            <person name="Inoue J."/>
            <person name="Kitamura K."/>
            <person name="Iida T."/>
            <person name="Darby A."/>
            <person name="Hattori M."/>
            <person name="Ohkuma M."/>
        </authorList>
    </citation>
    <scope>NUCLEOTIDE SEQUENCE [LARGE SCALE GENOMIC DNA]</scope>
    <source>
        <strain evidence="1 2">JCM 21142</strain>
    </source>
</reference>
<dbReference type="RefSeq" id="WP_027472036.1">
    <property type="nucleotide sequence ID" value="NZ_BAMD01000062.1"/>
</dbReference>
<dbReference type="PROSITE" id="PS51257">
    <property type="entry name" value="PROKAR_LIPOPROTEIN"/>
    <property type="match status" value="1"/>
</dbReference>
<dbReference type="EMBL" id="BAMD01000062">
    <property type="protein sequence ID" value="GAF04961.1"/>
    <property type="molecule type" value="Genomic_DNA"/>
</dbReference>
<proteinExistence type="predicted"/>
<dbReference type="Pfam" id="PF14592">
    <property type="entry name" value="Chondroitinas_B"/>
    <property type="match status" value="1"/>
</dbReference>
<accession>W7YK99</accession>
<dbReference type="InterPro" id="IPR012334">
    <property type="entry name" value="Pectin_lyas_fold"/>
</dbReference>
<dbReference type="Gene3D" id="2.160.20.10">
    <property type="entry name" value="Single-stranded right-handed beta-helix, Pectin lyase-like"/>
    <property type="match status" value="2"/>
</dbReference>
<dbReference type="InterPro" id="IPR011050">
    <property type="entry name" value="Pectin_lyase_fold/virulence"/>
</dbReference>
<dbReference type="STRING" id="869213.GCA_000517085_02431"/>
<name>W7YK99_9BACT</name>
<evidence type="ECO:0000313" key="2">
    <source>
        <dbReference type="Proteomes" id="UP000019402"/>
    </source>
</evidence>
<protein>
    <submittedName>
        <fullName evidence="1">Chondroitinase-B</fullName>
    </submittedName>
</protein>
<dbReference type="CDD" id="cd14251">
    <property type="entry name" value="PL-6"/>
    <property type="match status" value="1"/>
</dbReference>
<dbReference type="Proteomes" id="UP000019402">
    <property type="component" value="Unassembled WGS sequence"/>
</dbReference>
<dbReference type="OrthoDB" id="6475864at2"/>
<sequence length="745" mass="82941">MTSLYKILVCVVLTLLYSCVNSGVIKVANVEEFNHAVKMALPGDIIQLSNGIWSNAELMFDAKGTADKPIKLTVEQKAKVTLEGQSRLVISGEYLIVEGLVFTNGYSPVGEVISFKKKKGEYANHCRLTECVIDNYNPAERMKLSYWISLYGKNNRVDHCYLVDKRNRGVTMAVRMIDEDCLENNHRIDHNYFGYRQNLGANGGETLRLGTSRYSLSTCGTQVDSNYFESCDGEHEIISNKSCGNKFLDNTFYECKGTLTYRHGNDNIAEGNFFIGNNKDYTGGIRIINKRNKAINNYFSDLKGYRFRGALVIMNGVPNSVINRYHQVDGGVFANNTFVNCDHIQLCAGSDEERSAIPINTTIVSNVFYHDSRNAIFTVYDDISGITFKNNVIGDNIENINNKLQAIKLKVVENEFGFKMPQTDEGLGCSLAKPAVCADNTGVNWYPKKAKAMQFDTGRTIAVKPGQNTLFEAIASSHKGDILSLSESGDYLMNKSMIIDHPLTIISANEDIKPVIKSNSAHMFVLSNGGSLKLKGIEINGNEGPNHPGNSIISTSDRSMNCNYKLRVEDCRVSNLDVEQSFDFFKIYKNTMADSILIRNCQFSNISGNIMLLDKENDDRGIYNAEYVIIEHSEFKDIQGALVHLYRGGTDESTFGPSLHMETCTLTNVANGDGDNTIWAIYTHGVQVNHISKLKMEHCGYLNLHMSNGEPITSLSDINMIDSKGIKYNNKSFTASNVMVNGVEL</sequence>
<gene>
    <name evidence="1" type="ORF">JCM21142_93684</name>
</gene>
<dbReference type="eggNOG" id="COG3291">
    <property type="taxonomic scope" value="Bacteria"/>
</dbReference>
<comment type="caution">
    <text evidence="1">The sequence shown here is derived from an EMBL/GenBank/DDBJ whole genome shotgun (WGS) entry which is preliminary data.</text>
</comment>
<dbReference type="SUPFAM" id="SSF51126">
    <property type="entry name" value="Pectin lyase-like"/>
    <property type="match status" value="2"/>
</dbReference>
<dbReference type="AlphaFoldDB" id="W7YK99"/>
<evidence type="ECO:0000313" key="1">
    <source>
        <dbReference type="EMBL" id="GAF04961.1"/>
    </source>
</evidence>
<dbReference type="InterPro" id="IPR039513">
    <property type="entry name" value="PL-6"/>
</dbReference>